<dbReference type="RefSeq" id="WP_126408655.1">
    <property type="nucleotide sequence ID" value="NZ_RXNT01000007.1"/>
</dbReference>
<feature type="chain" id="PRO_5019320777" description="Lipocalin-like domain-containing protein" evidence="1">
    <location>
        <begin position="18"/>
        <end position="174"/>
    </location>
</feature>
<dbReference type="PROSITE" id="PS51257">
    <property type="entry name" value="PROKAR_LIPOPROTEIN"/>
    <property type="match status" value="1"/>
</dbReference>
<evidence type="ECO:0000313" key="3">
    <source>
        <dbReference type="Proteomes" id="UP000271374"/>
    </source>
</evidence>
<organism evidence="2 3">
    <name type="scientific">Bacillus yapensis</name>
    <dbReference type="NCBI Taxonomy" id="2492960"/>
    <lineage>
        <taxon>Bacteria</taxon>
        <taxon>Bacillati</taxon>
        <taxon>Bacillota</taxon>
        <taxon>Bacilli</taxon>
        <taxon>Bacillales</taxon>
        <taxon>Bacillaceae</taxon>
        <taxon>Bacillus</taxon>
    </lineage>
</organism>
<keyword evidence="3" id="KW-1185">Reference proteome</keyword>
<sequence>MKSKILTLILFASMLLAACSGEESTPSNDESVDIKQLVHDYSTWSIEDETASITSTQLIVTDLDKKETLYDLPEDEFFVSIAPYINETHPCTNHSLTGCQGELVEKEFDVHIENEDGDVVVDEKMMSQANGFFDLWLPRDETYKITIAYDGKTVSSELSTFEKDGTCVTTMKLS</sequence>
<dbReference type="AlphaFoldDB" id="A0A431W959"/>
<protein>
    <recommendedName>
        <fullName evidence="4">Lipocalin-like domain-containing protein</fullName>
    </recommendedName>
</protein>
<dbReference type="NCBIfam" id="NF038094">
    <property type="entry name" value="CueP_fam"/>
    <property type="match status" value="1"/>
</dbReference>
<dbReference type="InterPro" id="IPR047808">
    <property type="entry name" value="CueP-like"/>
</dbReference>
<evidence type="ECO:0000313" key="2">
    <source>
        <dbReference type="EMBL" id="RTR31956.1"/>
    </source>
</evidence>
<gene>
    <name evidence="2" type="ORF">EKG37_10690</name>
</gene>
<proteinExistence type="predicted"/>
<evidence type="ECO:0000256" key="1">
    <source>
        <dbReference type="SAM" id="SignalP"/>
    </source>
</evidence>
<reference evidence="2 3" key="1">
    <citation type="submission" date="2018-12" db="EMBL/GenBank/DDBJ databases">
        <title>Bacillus yapensis draft genome sequence.</title>
        <authorList>
            <person name="Yu L."/>
            <person name="Xu X."/>
            <person name="Tang X."/>
        </authorList>
    </citation>
    <scope>NUCLEOTIDE SEQUENCE [LARGE SCALE GENOMIC DNA]</scope>
    <source>
        <strain evidence="2 3">XXST-01</strain>
    </source>
</reference>
<feature type="signal peptide" evidence="1">
    <location>
        <begin position="1"/>
        <end position="17"/>
    </location>
</feature>
<dbReference type="EMBL" id="RXNT01000007">
    <property type="protein sequence ID" value="RTR31956.1"/>
    <property type="molecule type" value="Genomic_DNA"/>
</dbReference>
<evidence type="ECO:0008006" key="4">
    <source>
        <dbReference type="Google" id="ProtNLM"/>
    </source>
</evidence>
<comment type="caution">
    <text evidence="2">The sequence shown here is derived from an EMBL/GenBank/DDBJ whole genome shotgun (WGS) entry which is preliminary data.</text>
</comment>
<dbReference type="Pfam" id="PF21172">
    <property type="entry name" value="CueP"/>
    <property type="match status" value="1"/>
</dbReference>
<dbReference type="Gene3D" id="2.60.40.3700">
    <property type="match status" value="1"/>
</dbReference>
<accession>A0A431W959</accession>
<keyword evidence="1" id="KW-0732">Signal</keyword>
<dbReference type="OrthoDB" id="73040at2"/>
<dbReference type="Proteomes" id="UP000271374">
    <property type="component" value="Unassembled WGS sequence"/>
</dbReference>
<name>A0A431W959_9BACI</name>